<keyword evidence="1" id="KW-0472">Membrane</keyword>
<organism evidence="2 3">
    <name type="scientific">Mycobacterium gordonae</name>
    <dbReference type="NCBI Taxonomy" id="1778"/>
    <lineage>
        <taxon>Bacteria</taxon>
        <taxon>Bacillati</taxon>
        <taxon>Actinomycetota</taxon>
        <taxon>Actinomycetes</taxon>
        <taxon>Mycobacteriales</taxon>
        <taxon>Mycobacteriaceae</taxon>
        <taxon>Mycobacterium</taxon>
    </lineage>
</organism>
<dbReference type="AlphaFoldDB" id="A0A1X1VL76"/>
<evidence type="ECO:0000313" key="3">
    <source>
        <dbReference type="Proteomes" id="UP000193928"/>
    </source>
</evidence>
<comment type="caution">
    <text evidence="2">The sequence shown here is derived from an EMBL/GenBank/DDBJ whole genome shotgun (WGS) entry which is preliminary data.</text>
</comment>
<name>A0A1X1VL76_MYCGO</name>
<feature type="transmembrane region" description="Helical" evidence="1">
    <location>
        <begin position="42"/>
        <end position="62"/>
    </location>
</feature>
<dbReference type="Proteomes" id="UP000193928">
    <property type="component" value="Unassembled WGS sequence"/>
</dbReference>
<evidence type="ECO:0000313" key="2">
    <source>
        <dbReference type="EMBL" id="ORV69872.1"/>
    </source>
</evidence>
<reference evidence="2 3" key="1">
    <citation type="submission" date="2016-01" db="EMBL/GenBank/DDBJ databases">
        <title>The new phylogeny of the genus Mycobacterium.</title>
        <authorList>
            <person name="Tarcisio F."/>
            <person name="Conor M."/>
            <person name="Antonella G."/>
            <person name="Elisabetta G."/>
            <person name="Giulia F.S."/>
            <person name="Sara T."/>
            <person name="Anna F."/>
            <person name="Clotilde B."/>
            <person name="Roberto B."/>
            <person name="Veronica D.S."/>
            <person name="Fabio R."/>
            <person name="Monica P."/>
            <person name="Olivier J."/>
            <person name="Enrico T."/>
            <person name="Nicola S."/>
        </authorList>
    </citation>
    <scope>NUCLEOTIDE SEQUENCE [LARGE SCALE GENOMIC DNA]</scope>
    <source>
        <strain evidence="2 3">DSM 44160</strain>
    </source>
</reference>
<keyword evidence="3" id="KW-1185">Reference proteome</keyword>
<keyword evidence="1" id="KW-1133">Transmembrane helix</keyword>
<accession>A0A1X1VL76</accession>
<gene>
    <name evidence="2" type="ORF">AWC08_06075</name>
</gene>
<proteinExistence type="predicted"/>
<evidence type="ECO:0000256" key="1">
    <source>
        <dbReference type="SAM" id="Phobius"/>
    </source>
</evidence>
<dbReference type="EMBL" id="LQOY01000230">
    <property type="protein sequence ID" value="ORV69872.1"/>
    <property type="molecule type" value="Genomic_DNA"/>
</dbReference>
<sequence>MSLWATFGVVFGLGPVIANSIKSGMSAHGLDLTEVLGRGELFIVGAVIAGGALGELVAAFLAQDFSTKATGFKLAAILAGFGAVLGLFANTAGYMTQADPHTVRDASEWFFLLTLVPCGAIIGLVAS</sequence>
<feature type="transmembrane region" description="Helical" evidence="1">
    <location>
        <begin position="74"/>
        <end position="97"/>
    </location>
</feature>
<keyword evidence="1" id="KW-0812">Transmembrane</keyword>
<feature type="transmembrane region" description="Helical" evidence="1">
    <location>
        <begin position="109"/>
        <end position="126"/>
    </location>
</feature>
<protein>
    <submittedName>
        <fullName evidence="2">Uncharacterized protein</fullName>
    </submittedName>
</protein>